<feature type="binding site" evidence="7">
    <location>
        <begin position="164"/>
        <end position="171"/>
    </location>
    <ligand>
        <name>GTP</name>
        <dbReference type="ChEBI" id="CHEBI:37565"/>
    </ligand>
</feature>
<dbReference type="InterPro" id="IPR027417">
    <property type="entry name" value="P-loop_NTPase"/>
</dbReference>
<gene>
    <name evidence="7" type="primary">obg</name>
    <name evidence="10" type="ORF">A3G03_02600</name>
</gene>
<dbReference type="PRINTS" id="PR00326">
    <property type="entry name" value="GTP1OBG"/>
</dbReference>
<comment type="subcellular location">
    <subcellularLocation>
        <location evidence="7">Cytoplasm</location>
    </subcellularLocation>
</comment>
<feature type="domain" description="OBG-type G" evidence="8">
    <location>
        <begin position="158"/>
        <end position="341"/>
    </location>
</feature>
<comment type="function">
    <text evidence="7">An essential GTPase which binds GTP, GDP and possibly (p)ppGpp with moderate affinity, with high nucleotide exchange rates and a fairly low GTP hydrolysis rate. Plays a role in control of the cell cycle, stress response, ribosome biogenesis and in those bacteria that undergo differentiation, in morphogenesis control.</text>
</comment>
<dbReference type="Proteomes" id="UP000176355">
    <property type="component" value="Unassembled WGS sequence"/>
</dbReference>
<keyword evidence="5 7" id="KW-0460">Magnesium</keyword>
<proteinExistence type="inferred from homology"/>
<keyword evidence="3 7" id="KW-0547">Nucleotide-binding</keyword>
<dbReference type="InterPro" id="IPR014100">
    <property type="entry name" value="GTP-bd_Obg/CgtA"/>
</dbReference>
<dbReference type="GO" id="GO:0003924">
    <property type="term" value="F:GTPase activity"/>
    <property type="evidence" value="ECO:0007669"/>
    <property type="project" value="UniProtKB-UniRule"/>
</dbReference>
<dbReference type="STRING" id="1802333.A3G03_02600"/>
<evidence type="ECO:0000256" key="5">
    <source>
        <dbReference type="ARBA" id="ARBA00022842"/>
    </source>
</evidence>
<evidence type="ECO:0000256" key="6">
    <source>
        <dbReference type="ARBA" id="ARBA00023134"/>
    </source>
</evidence>
<name>A0A1G2P5U4_9BACT</name>
<dbReference type="EC" id="3.6.5.-" evidence="7"/>
<feature type="binding site" evidence="7">
    <location>
        <begin position="206"/>
        <end position="209"/>
    </location>
    <ligand>
        <name>GTP</name>
        <dbReference type="ChEBI" id="CHEBI:37565"/>
    </ligand>
</feature>
<evidence type="ECO:0000256" key="2">
    <source>
        <dbReference type="ARBA" id="ARBA00022490"/>
    </source>
</evidence>
<dbReference type="InterPro" id="IPR006073">
    <property type="entry name" value="GTP-bd"/>
</dbReference>
<dbReference type="InterPro" id="IPR006074">
    <property type="entry name" value="GTP1-OBG_CS"/>
</dbReference>
<dbReference type="NCBIfam" id="TIGR02729">
    <property type="entry name" value="Obg_CgtA"/>
    <property type="match status" value="1"/>
</dbReference>
<feature type="binding site" evidence="7">
    <location>
        <begin position="189"/>
        <end position="193"/>
    </location>
    <ligand>
        <name>GTP</name>
        <dbReference type="ChEBI" id="CHEBI:37565"/>
    </ligand>
</feature>
<evidence type="ECO:0000313" key="11">
    <source>
        <dbReference type="Proteomes" id="UP000176355"/>
    </source>
</evidence>
<dbReference type="PROSITE" id="PS51710">
    <property type="entry name" value="G_OBG"/>
    <property type="match status" value="1"/>
</dbReference>
<dbReference type="GO" id="GO:0005737">
    <property type="term" value="C:cytoplasm"/>
    <property type="evidence" value="ECO:0007669"/>
    <property type="project" value="UniProtKB-SubCell"/>
</dbReference>
<dbReference type="PANTHER" id="PTHR11702:SF31">
    <property type="entry name" value="MITOCHONDRIAL RIBOSOME-ASSOCIATED GTPASE 2"/>
    <property type="match status" value="1"/>
</dbReference>
<keyword evidence="6 7" id="KW-0342">GTP-binding</keyword>
<evidence type="ECO:0000259" key="9">
    <source>
        <dbReference type="PROSITE" id="PS51883"/>
    </source>
</evidence>
<organism evidence="10 11">
    <name type="scientific">Candidatus Taylorbacteria bacterium RIFCSPLOWO2_12_FULL_44_15c</name>
    <dbReference type="NCBI Taxonomy" id="1802333"/>
    <lineage>
        <taxon>Bacteria</taxon>
        <taxon>Candidatus Tayloriibacteriota</taxon>
    </lineage>
</organism>
<feature type="binding site" evidence="7">
    <location>
        <position position="191"/>
    </location>
    <ligand>
        <name>Mg(2+)</name>
        <dbReference type="ChEBI" id="CHEBI:18420"/>
    </ligand>
</feature>
<comment type="similarity">
    <text evidence="1 7">Belongs to the TRAFAC class OBG-HflX-like GTPase superfamily. OBG GTPase family.</text>
</comment>
<dbReference type="CDD" id="cd01898">
    <property type="entry name" value="Obg"/>
    <property type="match status" value="1"/>
</dbReference>
<accession>A0A1G2P5U4</accession>
<feature type="binding site" evidence="7">
    <location>
        <begin position="322"/>
        <end position="324"/>
    </location>
    <ligand>
        <name>GTP</name>
        <dbReference type="ChEBI" id="CHEBI:37565"/>
    </ligand>
</feature>
<dbReference type="InterPro" id="IPR006169">
    <property type="entry name" value="GTP1_OBG_dom"/>
</dbReference>
<dbReference type="HAMAP" id="MF_01454">
    <property type="entry name" value="GTPase_Obg"/>
    <property type="match status" value="1"/>
</dbReference>
<comment type="cofactor">
    <cofactor evidence="7">
        <name>Mg(2+)</name>
        <dbReference type="ChEBI" id="CHEBI:18420"/>
    </cofactor>
</comment>
<dbReference type="Pfam" id="PF01926">
    <property type="entry name" value="MMR_HSR1"/>
    <property type="match status" value="1"/>
</dbReference>
<dbReference type="Gene3D" id="3.40.50.300">
    <property type="entry name" value="P-loop containing nucleotide triphosphate hydrolases"/>
    <property type="match status" value="1"/>
</dbReference>
<dbReference type="Pfam" id="PF01018">
    <property type="entry name" value="GTP1_OBG"/>
    <property type="match status" value="1"/>
</dbReference>
<dbReference type="EMBL" id="MHSL01000019">
    <property type="protein sequence ID" value="OHA43718.1"/>
    <property type="molecule type" value="Genomic_DNA"/>
</dbReference>
<keyword evidence="7" id="KW-0479">Metal-binding</keyword>
<dbReference type="PROSITE" id="PS00905">
    <property type="entry name" value="GTP1_OBG"/>
    <property type="match status" value="1"/>
</dbReference>
<evidence type="ECO:0000256" key="1">
    <source>
        <dbReference type="ARBA" id="ARBA00007699"/>
    </source>
</evidence>
<comment type="subunit">
    <text evidence="7">Monomer.</text>
</comment>
<dbReference type="AlphaFoldDB" id="A0A1G2P5U4"/>
<comment type="caution">
    <text evidence="10">The sequence shown here is derived from an EMBL/GenBank/DDBJ whole genome shotgun (WGS) entry which is preliminary data.</text>
</comment>
<evidence type="ECO:0000259" key="8">
    <source>
        <dbReference type="PROSITE" id="PS51710"/>
    </source>
</evidence>
<dbReference type="GO" id="GO:0042254">
    <property type="term" value="P:ribosome biogenesis"/>
    <property type="evidence" value="ECO:0007669"/>
    <property type="project" value="UniProtKB-UniRule"/>
</dbReference>
<evidence type="ECO:0000256" key="4">
    <source>
        <dbReference type="ARBA" id="ARBA00022801"/>
    </source>
</evidence>
<dbReference type="GO" id="GO:0000287">
    <property type="term" value="F:magnesium ion binding"/>
    <property type="evidence" value="ECO:0007669"/>
    <property type="project" value="InterPro"/>
</dbReference>
<dbReference type="PIRSF" id="PIRSF002401">
    <property type="entry name" value="GTP_bd_Obg/CgtA"/>
    <property type="match status" value="1"/>
</dbReference>
<protein>
    <recommendedName>
        <fullName evidence="7">GTPase Obg</fullName>
        <ecNumber evidence="7">3.6.5.-</ecNumber>
    </recommendedName>
    <alternativeName>
        <fullName evidence="7">GTP-binding protein Obg</fullName>
    </alternativeName>
</protein>
<reference evidence="10 11" key="1">
    <citation type="journal article" date="2016" name="Nat. Commun.">
        <title>Thousands of microbial genomes shed light on interconnected biogeochemical processes in an aquifer system.</title>
        <authorList>
            <person name="Anantharaman K."/>
            <person name="Brown C.T."/>
            <person name="Hug L.A."/>
            <person name="Sharon I."/>
            <person name="Castelle C.J."/>
            <person name="Probst A.J."/>
            <person name="Thomas B.C."/>
            <person name="Singh A."/>
            <person name="Wilkins M.J."/>
            <person name="Karaoz U."/>
            <person name="Brodie E.L."/>
            <person name="Williams K.H."/>
            <person name="Hubbard S.S."/>
            <person name="Banfield J.F."/>
        </authorList>
    </citation>
    <scope>NUCLEOTIDE SEQUENCE [LARGE SCALE GENOMIC DNA]</scope>
</reference>
<evidence type="ECO:0000313" key="10">
    <source>
        <dbReference type="EMBL" id="OHA43718.1"/>
    </source>
</evidence>
<keyword evidence="2 7" id="KW-0963">Cytoplasm</keyword>
<evidence type="ECO:0000256" key="7">
    <source>
        <dbReference type="HAMAP-Rule" id="MF_01454"/>
    </source>
</evidence>
<dbReference type="PANTHER" id="PTHR11702">
    <property type="entry name" value="DEVELOPMENTALLY REGULATED GTP-BINDING PROTEIN-RELATED"/>
    <property type="match status" value="1"/>
</dbReference>
<dbReference type="FunFam" id="2.70.210.12:FF:000001">
    <property type="entry name" value="GTPase Obg"/>
    <property type="match status" value="1"/>
</dbReference>
<dbReference type="InterPro" id="IPR031167">
    <property type="entry name" value="G_OBG"/>
</dbReference>
<sequence>MLIDEIKIHLKAGKGGSGVVRWRHEKGKELAGPGGGNGGKGGDVFARAIRDIGGLASYRHIKELSAGRGGDGENFGRHGKNGADLFLAVPIGSVLTNADTRERFELLREGETVKILQGGRGGLGNEYFKTSFNTSPRQSTLGGVGEAADFSIELQLFADAGLIGLPNAGKSSLLNALSAARAKVGDYPFTTLEPNLGALHSFILADIPGLIEGASEGKGLGHKFLRHIRRTKILLHCISLENPARPDDSSSRQNDLVGLGSGGEDITAVWQTIREELKKYDQDLLNKKEIIILTKTDLVDASSSKKAEKSAKKLCPVVFAVSILDEQSIKNFSDSLVKILREL</sequence>
<feature type="binding site" evidence="7">
    <location>
        <begin position="294"/>
        <end position="297"/>
    </location>
    <ligand>
        <name>GTP</name>
        <dbReference type="ChEBI" id="CHEBI:37565"/>
    </ligand>
</feature>
<dbReference type="NCBIfam" id="NF008956">
    <property type="entry name" value="PRK12299.1"/>
    <property type="match status" value="1"/>
</dbReference>
<feature type="domain" description="Obg" evidence="9">
    <location>
        <begin position="1"/>
        <end position="157"/>
    </location>
</feature>
<dbReference type="Gene3D" id="2.70.210.12">
    <property type="entry name" value="GTP1/OBG domain"/>
    <property type="match status" value="1"/>
</dbReference>
<dbReference type="SUPFAM" id="SSF82051">
    <property type="entry name" value="Obg GTP-binding protein N-terminal domain"/>
    <property type="match status" value="1"/>
</dbReference>
<dbReference type="GO" id="GO:0005525">
    <property type="term" value="F:GTP binding"/>
    <property type="evidence" value="ECO:0007669"/>
    <property type="project" value="UniProtKB-UniRule"/>
</dbReference>
<dbReference type="InterPro" id="IPR045086">
    <property type="entry name" value="OBG_GTPase"/>
</dbReference>
<feature type="binding site" evidence="7">
    <location>
        <position position="171"/>
    </location>
    <ligand>
        <name>Mg(2+)</name>
        <dbReference type="ChEBI" id="CHEBI:18420"/>
    </ligand>
</feature>
<keyword evidence="4 7" id="KW-0378">Hydrolase</keyword>
<dbReference type="PROSITE" id="PS51883">
    <property type="entry name" value="OBG"/>
    <property type="match status" value="1"/>
</dbReference>
<evidence type="ECO:0000256" key="3">
    <source>
        <dbReference type="ARBA" id="ARBA00022741"/>
    </source>
</evidence>
<dbReference type="SUPFAM" id="SSF52540">
    <property type="entry name" value="P-loop containing nucleoside triphosphate hydrolases"/>
    <property type="match status" value="1"/>
</dbReference>
<dbReference type="InterPro" id="IPR036726">
    <property type="entry name" value="GTP1_OBG_dom_sf"/>
</dbReference>